<dbReference type="EnsemblPlants" id="Solyc03g013377.1.1">
    <property type="protein sequence ID" value="Solyc03g013377.1.1.1"/>
    <property type="gene ID" value="Solyc03g013377.1"/>
</dbReference>
<evidence type="ECO:0000313" key="3">
    <source>
        <dbReference type="Proteomes" id="UP000004994"/>
    </source>
</evidence>
<dbReference type="InParanoid" id="A0A3Q7FGP7"/>
<dbReference type="Proteomes" id="UP000004994">
    <property type="component" value="Chromosome 3"/>
</dbReference>
<dbReference type="AlphaFoldDB" id="A0A3Q7FGP7"/>
<dbReference type="OMA" id="WISHTSN"/>
<proteinExistence type="predicted"/>
<reference evidence="2" key="1">
    <citation type="journal article" date="2012" name="Nature">
        <title>The tomato genome sequence provides insights into fleshy fruit evolution.</title>
        <authorList>
            <consortium name="Tomato Genome Consortium"/>
        </authorList>
    </citation>
    <scope>NUCLEOTIDE SEQUENCE [LARGE SCALE GENOMIC DNA]</scope>
    <source>
        <strain evidence="2">cv. Heinz 1706</strain>
    </source>
</reference>
<accession>A0A3Q7FGP7</accession>
<dbReference type="Gramene" id="Solyc03g013377.1.1">
    <property type="protein sequence ID" value="Solyc03g013377.1.1.1"/>
    <property type="gene ID" value="Solyc03g013377.1"/>
</dbReference>
<evidence type="ECO:0000256" key="1">
    <source>
        <dbReference type="SAM" id="MobiDB-lite"/>
    </source>
</evidence>
<keyword evidence="3" id="KW-1185">Reference proteome</keyword>
<feature type="region of interest" description="Disordered" evidence="1">
    <location>
        <begin position="95"/>
        <end position="116"/>
    </location>
</feature>
<evidence type="ECO:0000313" key="2">
    <source>
        <dbReference type="EnsemblPlants" id="Solyc03g013377.1.1.1"/>
    </source>
</evidence>
<sequence>MSNMIAQLKSVGYVFSDEKQVHVVISSLPNNQEHLKVNLTYNDNILKILDVARHVELEDERLGAVKIASNAFVVESSGTKLPGFKRMKIEKGMEKTGSLRRTPKKNKKANSKKGNWFFQEERQEKKEVLQSPTVEVFRL</sequence>
<feature type="compositionally biased region" description="Basic residues" evidence="1">
    <location>
        <begin position="101"/>
        <end position="111"/>
    </location>
</feature>
<name>A0A3Q7FGP7_SOLLC</name>
<reference evidence="2" key="2">
    <citation type="submission" date="2019-01" db="UniProtKB">
        <authorList>
            <consortium name="EnsemblPlants"/>
        </authorList>
    </citation>
    <scope>IDENTIFICATION</scope>
    <source>
        <strain evidence="2">cv. Heinz 1706</strain>
    </source>
</reference>
<protein>
    <submittedName>
        <fullName evidence="2">Uncharacterized protein</fullName>
    </submittedName>
</protein>
<organism evidence="2">
    <name type="scientific">Solanum lycopersicum</name>
    <name type="common">Tomato</name>
    <name type="synonym">Lycopersicon esculentum</name>
    <dbReference type="NCBI Taxonomy" id="4081"/>
    <lineage>
        <taxon>Eukaryota</taxon>
        <taxon>Viridiplantae</taxon>
        <taxon>Streptophyta</taxon>
        <taxon>Embryophyta</taxon>
        <taxon>Tracheophyta</taxon>
        <taxon>Spermatophyta</taxon>
        <taxon>Magnoliopsida</taxon>
        <taxon>eudicotyledons</taxon>
        <taxon>Gunneridae</taxon>
        <taxon>Pentapetalae</taxon>
        <taxon>asterids</taxon>
        <taxon>lamiids</taxon>
        <taxon>Solanales</taxon>
        <taxon>Solanaceae</taxon>
        <taxon>Solanoideae</taxon>
        <taxon>Solaneae</taxon>
        <taxon>Solanum</taxon>
        <taxon>Solanum subgen. Lycopersicon</taxon>
    </lineage>
</organism>